<dbReference type="PANTHER" id="PTHR37422:SF23">
    <property type="entry name" value="TEICHURONIC ACID BIOSYNTHESIS PROTEIN TUAE"/>
    <property type="match status" value="1"/>
</dbReference>
<feature type="transmembrane region" description="Helical" evidence="5">
    <location>
        <begin position="217"/>
        <end position="234"/>
    </location>
</feature>
<comment type="caution">
    <text evidence="7">The sequence shown here is derived from an EMBL/GenBank/DDBJ whole genome shotgun (WGS) entry which is preliminary data.</text>
</comment>
<dbReference type="Pfam" id="PF04932">
    <property type="entry name" value="Wzy_C"/>
    <property type="match status" value="1"/>
</dbReference>
<proteinExistence type="predicted"/>
<keyword evidence="7" id="KW-0436">Ligase</keyword>
<feature type="transmembrane region" description="Helical" evidence="5">
    <location>
        <begin position="325"/>
        <end position="344"/>
    </location>
</feature>
<feature type="domain" description="O-antigen ligase-related" evidence="6">
    <location>
        <begin position="179"/>
        <end position="332"/>
    </location>
</feature>
<sequence>MQTVMTWLFCLYPVSLITNKTANDIVTVLIFLAACATLAMARRLPAAAPAPVRRLWLLALALPLALVTVQYLATPRLIALRDFDDLSRFFLCIPVYLALRILRPPIRPFLWGCVFFTVYSMGLMAVHMHVLHLDRGISPNGFLGTIPQTSLSIILAMVALQCWVAPNGLLRSRIAPAALLAVAFSVPLLSQTRSGLGVALALGIVLWLLLPRKNLRVLLLSVGAAAVVMVVVMSNSTLWARGDQTVAEIEHYMTEEHFVSTSTTTRLELWRFAGRMLTEHPLIGVGNHNFAGTLAGYKSSGKTPAELGMFTHPHNDILKFAAEGGLLGAAAILMLYFVPLTAAWRRYRLQPSAASPALPLVILCSGFLLAGMVDVVLAWRPTIMFYGLAVSLLLVNMDNAGADA</sequence>
<feature type="transmembrane region" description="Helical" evidence="5">
    <location>
        <begin position="26"/>
        <end position="44"/>
    </location>
</feature>
<evidence type="ECO:0000256" key="5">
    <source>
        <dbReference type="SAM" id="Phobius"/>
    </source>
</evidence>
<organism evidence="7 8">
    <name type="scientific">Noviherbaspirillum suwonense</name>
    <dbReference type="NCBI Taxonomy" id="1224511"/>
    <lineage>
        <taxon>Bacteria</taxon>
        <taxon>Pseudomonadati</taxon>
        <taxon>Pseudomonadota</taxon>
        <taxon>Betaproteobacteria</taxon>
        <taxon>Burkholderiales</taxon>
        <taxon>Oxalobacteraceae</taxon>
        <taxon>Noviherbaspirillum</taxon>
    </lineage>
</organism>
<evidence type="ECO:0000259" key="6">
    <source>
        <dbReference type="Pfam" id="PF04932"/>
    </source>
</evidence>
<feature type="transmembrane region" description="Helical" evidence="5">
    <location>
        <begin position="56"/>
        <end position="74"/>
    </location>
</feature>
<accession>A0ABY1PZ94</accession>
<keyword evidence="4 5" id="KW-0472">Membrane</keyword>
<dbReference type="EMBL" id="FXUL01000003">
    <property type="protein sequence ID" value="SMP53215.1"/>
    <property type="molecule type" value="Genomic_DNA"/>
</dbReference>
<gene>
    <name evidence="7" type="ORF">SAMN06295970_103255</name>
</gene>
<evidence type="ECO:0000256" key="2">
    <source>
        <dbReference type="ARBA" id="ARBA00022692"/>
    </source>
</evidence>
<evidence type="ECO:0000313" key="7">
    <source>
        <dbReference type="EMBL" id="SMP53215.1"/>
    </source>
</evidence>
<dbReference type="Proteomes" id="UP001158049">
    <property type="component" value="Unassembled WGS sequence"/>
</dbReference>
<dbReference type="PANTHER" id="PTHR37422">
    <property type="entry name" value="TEICHURONIC ACID BIOSYNTHESIS PROTEIN TUAE"/>
    <property type="match status" value="1"/>
</dbReference>
<evidence type="ECO:0000256" key="4">
    <source>
        <dbReference type="ARBA" id="ARBA00023136"/>
    </source>
</evidence>
<feature type="transmembrane region" description="Helical" evidence="5">
    <location>
        <begin position="142"/>
        <end position="163"/>
    </location>
</feature>
<evidence type="ECO:0000256" key="3">
    <source>
        <dbReference type="ARBA" id="ARBA00022989"/>
    </source>
</evidence>
<evidence type="ECO:0000256" key="1">
    <source>
        <dbReference type="ARBA" id="ARBA00004141"/>
    </source>
</evidence>
<keyword evidence="3 5" id="KW-1133">Transmembrane helix</keyword>
<evidence type="ECO:0000313" key="8">
    <source>
        <dbReference type="Proteomes" id="UP001158049"/>
    </source>
</evidence>
<reference evidence="7 8" key="1">
    <citation type="submission" date="2017-05" db="EMBL/GenBank/DDBJ databases">
        <authorList>
            <person name="Varghese N."/>
            <person name="Submissions S."/>
        </authorList>
    </citation>
    <scope>NUCLEOTIDE SEQUENCE [LARGE SCALE GENOMIC DNA]</scope>
    <source>
        <strain evidence="7 8">DSM 26001</strain>
    </source>
</reference>
<protein>
    <submittedName>
        <fullName evidence="7">O-antigen ligase</fullName>
    </submittedName>
</protein>
<feature type="transmembrane region" description="Helical" evidence="5">
    <location>
        <begin position="170"/>
        <end position="188"/>
    </location>
</feature>
<keyword evidence="2 5" id="KW-0812">Transmembrane</keyword>
<dbReference type="InterPro" id="IPR051533">
    <property type="entry name" value="WaaL-like"/>
</dbReference>
<dbReference type="GO" id="GO:0016874">
    <property type="term" value="F:ligase activity"/>
    <property type="evidence" value="ECO:0007669"/>
    <property type="project" value="UniProtKB-KW"/>
</dbReference>
<feature type="transmembrane region" description="Helical" evidence="5">
    <location>
        <begin position="109"/>
        <end position="130"/>
    </location>
</feature>
<feature type="transmembrane region" description="Helical" evidence="5">
    <location>
        <begin position="194"/>
        <end position="210"/>
    </location>
</feature>
<name>A0ABY1PZ94_9BURK</name>
<feature type="transmembrane region" description="Helical" evidence="5">
    <location>
        <begin position="356"/>
        <end position="377"/>
    </location>
</feature>
<comment type="subcellular location">
    <subcellularLocation>
        <location evidence="1">Membrane</location>
        <topology evidence="1">Multi-pass membrane protein</topology>
    </subcellularLocation>
</comment>
<keyword evidence="8" id="KW-1185">Reference proteome</keyword>
<dbReference type="InterPro" id="IPR007016">
    <property type="entry name" value="O-antigen_ligase-rel_domated"/>
</dbReference>